<dbReference type="Pfam" id="PF26215">
    <property type="entry name" value="HTH_animal"/>
    <property type="match status" value="1"/>
</dbReference>
<dbReference type="InterPro" id="IPR000477">
    <property type="entry name" value="RT_dom"/>
</dbReference>
<protein>
    <recommendedName>
        <fullName evidence="1">Reverse transcriptase domain-containing protein</fullName>
    </recommendedName>
</protein>
<keyword evidence="3" id="KW-1185">Reference proteome</keyword>
<evidence type="ECO:0000313" key="2">
    <source>
        <dbReference type="EMBL" id="CAJ0923103.1"/>
    </source>
</evidence>
<evidence type="ECO:0000259" key="1">
    <source>
        <dbReference type="PROSITE" id="PS50878"/>
    </source>
</evidence>
<dbReference type="PANTHER" id="PTHR21301:SF12">
    <property type="match status" value="1"/>
</dbReference>
<dbReference type="PANTHER" id="PTHR21301">
    <property type="entry name" value="REVERSE TRANSCRIPTASE"/>
    <property type="match status" value="1"/>
</dbReference>
<dbReference type="EMBL" id="CAUEEQ010002570">
    <property type="protein sequence ID" value="CAJ0923103.1"/>
    <property type="molecule type" value="Genomic_DNA"/>
</dbReference>
<accession>A0ABN9KT90</accession>
<proteinExistence type="predicted"/>
<organism evidence="2 3">
    <name type="scientific">Ranitomeya imitator</name>
    <name type="common">mimic poison frog</name>
    <dbReference type="NCBI Taxonomy" id="111125"/>
    <lineage>
        <taxon>Eukaryota</taxon>
        <taxon>Metazoa</taxon>
        <taxon>Chordata</taxon>
        <taxon>Craniata</taxon>
        <taxon>Vertebrata</taxon>
        <taxon>Euteleostomi</taxon>
        <taxon>Amphibia</taxon>
        <taxon>Batrachia</taxon>
        <taxon>Anura</taxon>
        <taxon>Neobatrachia</taxon>
        <taxon>Hyloidea</taxon>
        <taxon>Dendrobatidae</taxon>
        <taxon>Dendrobatinae</taxon>
        <taxon>Ranitomeya</taxon>
    </lineage>
</organism>
<dbReference type="InterPro" id="IPR058912">
    <property type="entry name" value="HTH_animal"/>
</dbReference>
<feature type="domain" description="Reverse transcriptase" evidence="1">
    <location>
        <begin position="156"/>
        <end position="421"/>
    </location>
</feature>
<sequence length="671" mass="76185">MRPPFWKMAAPGEKTDGPRQDRLFTSNVTSVHPEATGVMVCNLERKSVVSLRYEEIFSNKGVRMRSRVMARGERSELVDATTEALRSLQENKRIIIKPADKGGSIVVMDKSHYISIIQKQLSDRTTYQPIDRDPSFDIAREIRQTVEKYKDKGMIDVKLSDYLINTQPMIPVFYILPKVHKDLMNPPGRPIVASTNSLLSPLAITLDRILTPLLLNISSYLKDTTDFLSKLHTITPVASGCTLVTLDVNSLYTCINHKRGIEAVQWFLTKYTNFSPDQLQFCVDLLVLVLHKNFFLFGDQYYIQKTGTAMGSNMAPPYANIFMAAFEETYVYTHSLFQKHSIYWKRYIDDVFMIWKGDEDLLLQFVSDINSCVPNLSFSIQKSTTSINFLDTMITLEADGNLDVDLYCKATDKNSLLHYSSCHPRHVKQSLPISQYHRLSRIISNEDKQAIRHQEMSAKFLQRGYPLKTLQKARINITKNKKSPGRQRIPFVSTFHPYLYKIKNCLLMHCYATTYAHYVVLHFGLFRGLSVSSHDRQDITSLPYIRSSLTPVYRCSGTAVLELCFLHRLQSLGIKDTALSWFSSYLSDRSFSVLFSGSTSSPLPLTVGVPQGSVLGPLLFSLYTAPIGQTISRFGFQYHLYADDTQLYTSSPDLTPAVLQNATVCPQSPTS</sequence>
<dbReference type="Proteomes" id="UP001176940">
    <property type="component" value="Unassembled WGS sequence"/>
</dbReference>
<dbReference type="PROSITE" id="PS50878">
    <property type="entry name" value="RT_POL"/>
    <property type="match status" value="1"/>
</dbReference>
<dbReference type="Pfam" id="PF00078">
    <property type="entry name" value="RVT_1"/>
    <property type="match status" value="2"/>
</dbReference>
<name>A0ABN9KT90_9NEOB</name>
<reference evidence="2" key="1">
    <citation type="submission" date="2023-07" db="EMBL/GenBank/DDBJ databases">
        <authorList>
            <person name="Stuckert A."/>
        </authorList>
    </citation>
    <scope>NUCLEOTIDE SEQUENCE</scope>
</reference>
<gene>
    <name evidence="2" type="ORF">RIMI_LOCUS1922060</name>
</gene>
<evidence type="ECO:0000313" key="3">
    <source>
        <dbReference type="Proteomes" id="UP001176940"/>
    </source>
</evidence>
<comment type="caution">
    <text evidence="2">The sequence shown here is derived from an EMBL/GenBank/DDBJ whole genome shotgun (WGS) entry which is preliminary data.</text>
</comment>